<dbReference type="Proteomes" id="UP001231189">
    <property type="component" value="Unassembled WGS sequence"/>
</dbReference>
<comment type="caution">
    <text evidence="3">The sequence shown here is derived from an EMBL/GenBank/DDBJ whole genome shotgun (WGS) entry which is preliminary data.</text>
</comment>
<sequence length="104" mass="11921">MIDMLKDGNEQIRDSFDRGGRNCQMTSGEIQKDLARCCAEEVTEVIMGDLGDKQFSVLIDESRDISVKEQMAVMLRLEIVFCFIYSFSIFSANTLNIIVIFYFL</sequence>
<evidence type="ECO:0000313" key="3">
    <source>
        <dbReference type="EMBL" id="KAK1660423.1"/>
    </source>
</evidence>
<proteinExistence type="predicted"/>
<dbReference type="EMBL" id="JAUUTY010000003">
    <property type="protein sequence ID" value="KAK1660423.1"/>
    <property type="molecule type" value="Genomic_DNA"/>
</dbReference>
<keyword evidence="1" id="KW-0812">Transmembrane</keyword>
<dbReference type="Pfam" id="PF14291">
    <property type="entry name" value="DUF4371"/>
    <property type="match status" value="1"/>
</dbReference>
<dbReference type="AlphaFoldDB" id="A0AAD8SNE1"/>
<protein>
    <recommendedName>
        <fullName evidence="2">DUF4371 domain-containing protein</fullName>
    </recommendedName>
</protein>
<keyword evidence="1" id="KW-0472">Membrane</keyword>
<keyword evidence="4" id="KW-1185">Reference proteome</keyword>
<evidence type="ECO:0000256" key="1">
    <source>
        <dbReference type="SAM" id="Phobius"/>
    </source>
</evidence>
<feature type="transmembrane region" description="Helical" evidence="1">
    <location>
        <begin position="79"/>
        <end position="103"/>
    </location>
</feature>
<dbReference type="InterPro" id="IPR025398">
    <property type="entry name" value="DUF4371"/>
</dbReference>
<feature type="domain" description="DUF4371" evidence="2">
    <location>
        <begin position="19"/>
        <end position="77"/>
    </location>
</feature>
<reference evidence="3" key="1">
    <citation type="submission" date="2023-07" db="EMBL/GenBank/DDBJ databases">
        <title>A chromosome-level genome assembly of Lolium multiflorum.</title>
        <authorList>
            <person name="Chen Y."/>
            <person name="Copetti D."/>
            <person name="Kolliker R."/>
            <person name="Studer B."/>
        </authorList>
    </citation>
    <scope>NUCLEOTIDE SEQUENCE</scope>
    <source>
        <strain evidence="3">02402/16</strain>
        <tissue evidence="3">Leaf</tissue>
    </source>
</reference>
<name>A0AAD8SNE1_LOLMU</name>
<gene>
    <name evidence="3" type="ORF">QYE76_048582</name>
</gene>
<evidence type="ECO:0000313" key="4">
    <source>
        <dbReference type="Proteomes" id="UP001231189"/>
    </source>
</evidence>
<organism evidence="3 4">
    <name type="scientific">Lolium multiflorum</name>
    <name type="common">Italian ryegrass</name>
    <name type="synonym">Lolium perenne subsp. multiflorum</name>
    <dbReference type="NCBI Taxonomy" id="4521"/>
    <lineage>
        <taxon>Eukaryota</taxon>
        <taxon>Viridiplantae</taxon>
        <taxon>Streptophyta</taxon>
        <taxon>Embryophyta</taxon>
        <taxon>Tracheophyta</taxon>
        <taxon>Spermatophyta</taxon>
        <taxon>Magnoliopsida</taxon>
        <taxon>Liliopsida</taxon>
        <taxon>Poales</taxon>
        <taxon>Poaceae</taxon>
        <taxon>BOP clade</taxon>
        <taxon>Pooideae</taxon>
        <taxon>Poodae</taxon>
        <taxon>Poeae</taxon>
        <taxon>Poeae Chloroplast Group 2 (Poeae type)</taxon>
        <taxon>Loliodinae</taxon>
        <taxon>Loliinae</taxon>
        <taxon>Lolium</taxon>
    </lineage>
</organism>
<dbReference type="PANTHER" id="PTHR45749">
    <property type="match status" value="1"/>
</dbReference>
<evidence type="ECO:0000259" key="2">
    <source>
        <dbReference type="Pfam" id="PF14291"/>
    </source>
</evidence>
<accession>A0AAD8SNE1</accession>
<dbReference type="PANTHER" id="PTHR45749:SF25">
    <property type="entry name" value="TTF-TYPE DOMAIN-CONTAINING PROTEIN"/>
    <property type="match status" value="1"/>
</dbReference>
<keyword evidence="1" id="KW-1133">Transmembrane helix</keyword>